<reference evidence="3" key="1">
    <citation type="journal article" date="2019" name="Int. J. Syst. Evol. Microbiol.">
        <title>The Global Catalogue of Microorganisms (GCM) 10K type strain sequencing project: providing services to taxonomists for standard genome sequencing and annotation.</title>
        <authorList>
            <consortium name="The Broad Institute Genomics Platform"/>
            <consortium name="The Broad Institute Genome Sequencing Center for Infectious Disease"/>
            <person name="Wu L."/>
            <person name="Ma J."/>
        </authorList>
    </citation>
    <scope>NUCLEOTIDE SEQUENCE [LARGE SCALE GENOMIC DNA]</scope>
    <source>
        <strain evidence="3">CCUG 53252</strain>
    </source>
</reference>
<sequence>MTFTREGRVVVKLVPEALVEAETVAQATVGFEAGSSRPVGRVRQRAIGFPAWPIITDPGNARHALNLVGDLEWARRHARANPKKVQERFEGLVEGLRGSAPHFVPTLLEELARIFVAADREKHARRWFALARDIERAHGLPVDAARHEAAFLEFAANGVVGASELTREAGDAMERFDDPSEAFEHVLRLNCARIRAGQPPHANCARDLRKVGAAAGISADDADDRLFDAIVGMSAVDSAPPGFWKTTQTSLARWLRANPGRADHFVEVKADSWSLDEWIGFLEESGEWARLAADPDALQAWIRKVVDCGGFPLLAIVSPRFVAAIESLGTKLRGTRVSARFSDLAVDHVDVLTAAGVEWDGESQLRFDRSLRWRDWARSGVRTRTLETLLHDPVLADLVDDVVPSWILGTDPDHFLATEGGRRTIGRKLREVADAHAANMASPTTLAYIHEHHVRHLLDPRLAGVDPEAAAALRSYDPAETLAGAIRVGVLAELALPAVEESARRMVPPGNTEWWKGAGTVRVFDSYPRLIVVVGDRFAAVDGDSVVVEGQIPPGAGHVTGALTVGDELAFFNGAPGGWTNHVHWYRGPTAAMQDPYISFVGMTVENAEGRITVGGLLTALDVTVAGLSFQKLACTADTSRVFAHIDGAMREWLPAERGFSSEPVDVGAIPGILGIGPLPANDGISYCQAYPAQPDTVDGPAGSAGGLHFAIGYRLGDEWGVTTPLGDFRAREPIASVVRRPGGGHWLMGADMRLRNPDTGAYLAGRNGLLDGLPPSAVHRMRPRSPWVSELMRAFTRESAAELLSAMTGDSERGFDFRDVPADLKLSDVENRYSTERWRPSVDARPGTSAWETASRLLGTSDPLLLNAVIELAADAIELDRRVKVLLPAAERAAERFTVSAKAMHLVGCLSGDLVVMGGSKEFAESLGAIADELASPGTTDGRIIDTPGLVRHIGHERGLVALLAAPALDRALVREAVGLLRELVETGVLCSGWRAHLLEAPKGNRRPNMRKMRWEDDALFVGFMVDDAGAWRCYLARDDSRWAAAHAATTRATDGAGNADDDGMNADDFLADLAVLEERAAHANHDASGSGSGEAKREAPWSVRGKAAELASATDLSEDAAAYLVGGIASRSSAHGALEEEQRERTDAVREALGMTAAAFTRARDRVRALPWATIRNMAIAGLPGGDVRRMAEEGPDVSAMAAVWARETGDLGFRLSEFERAAIRRPLDKERIVRYPDEVLDELLRPFDFKTTDPDSVDHYVAPLLILASLRPPGDPIRPFIGEQLRAIAEQAPACRERRARYLSGVELGGDFEDINGHPSLQTHRVLLEGHLDELLADLERDPAAAPASPAKRGAAPNPMDPANSAPDTVAAAMESLGIDENATRYFLQILALADPSDANVRAWNGWRKKDIDAAAGVLVDKGLLIEGRRAGAGRTRFLPGGWMEPGPGEKTMETWKAPLHLLWRDAKVRPVVPTSPPLVPLPSLYARAWERFAGGDVPGYGELSTERYRGR</sequence>
<feature type="region of interest" description="Disordered" evidence="1">
    <location>
        <begin position="1346"/>
        <end position="1371"/>
    </location>
</feature>
<evidence type="ECO:0000313" key="3">
    <source>
        <dbReference type="Proteomes" id="UP001595751"/>
    </source>
</evidence>
<protein>
    <recommendedName>
        <fullName evidence="4">DNA-binding protein</fullName>
    </recommendedName>
</protein>
<organism evidence="2 3">
    <name type="scientific">Corynebacterium hansenii</name>
    <dbReference type="NCBI Taxonomy" id="394964"/>
    <lineage>
        <taxon>Bacteria</taxon>
        <taxon>Bacillati</taxon>
        <taxon>Actinomycetota</taxon>
        <taxon>Actinomycetes</taxon>
        <taxon>Mycobacteriales</taxon>
        <taxon>Corynebacteriaceae</taxon>
        <taxon>Corynebacterium</taxon>
    </lineage>
</organism>
<dbReference type="RefSeq" id="WP_290288083.1">
    <property type="nucleotide sequence ID" value="NZ_CP047211.1"/>
</dbReference>
<feature type="region of interest" description="Disordered" evidence="1">
    <location>
        <begin position="1083"/>
        <end position="1102"/>
    </location>
</feature>
<evidence type="ECO:0008006" key="4">
    <source>
        <dbReference type="Google" id="ProtNLM"/>
    </source>
</evidence>
<keyword evidence="3" id="KW-1185">Reference proteome</keyword>
<evidence type="ECO:0000313" key="2">
    <source>
        <dbReference type="EMBL" id="MFC3850945.1"/>
    </source>
</evidence>
<evidence type="ECO:0000256" key="1">
    <source>
        <dbReference type="SAM" id="MobiDB-lite"/>
    </source>
</evidence>
<dbReference type="EMBL" id="JBHRZN010000004">
    <property type="protein sequence ID" value="MFC3850945.1"/>
    <property type="molecule type" value="Genomic_DNA"/>
</dbReference>
<proteinExistence type="predicted"/>
<name>A0ABV7ZRY3_9CORY</name>
<gene>
    <name evidence="2" type="ORF">ACFORJ_12325</name>
</gene>
<comment type="caution">
    <text evidence="2">The sequence shown here is derived from an EMBL/GenBank/DDBJ whole genome shotgun (WGS) entry which is preliminary data.</text>
</comment>
<accession>A0ABV7ZRY3</accession>
<feature type="compositionally biased region" description="Low complexity" evidence="1">
    <location>
        <begin position="1347"/>
        <end position="1360"/>
    </location>
</feature>
<dbReference type="Proteomes" id="UP001595751">
    <property type="component" value="Unassembled WGS sequence"/>
</dbReference>